<dbReference type="EC" id="4.2.1.8" evidence="5 9"/>
<gene>
    <name evidence="9" type="primary">uxuA</name>
    <name evidence="10" type="ORF">SI859A1_00060</name>
</gene>
<dbReference type="GO" id="GO:0030145">
    <property type="term" value="F:manganese ion binding"/>
    <property type="evidence" value="ECO:0007669"/>
    <property type="project" value="TreeGrafter"/>
</dbReference>
<dbReference type="GO" id="GO:0042840">
    <property type="term" value="P:D-glucuronate catabolic process"/>
    <property type="evidence" value="ECO:0007669"/>
    <property type="project" value="TreeGrafter"/>
</dbReference>
<evidence type="ECO:0000256" key="1">
    <source>
        <dbReference type="ARBA" id="ARBA00001794"/>
    </source>
</evidence>
<dbReference type="RefSeq" id="WP_009207949.1">
    <property type="nucleotide sequence ID" value="NZ_BBWP01000035.1"/>
</dbReference>
<sequence length="404" mass="44146">MQETWRWFGPQDRIQLSEIRQTGARGIVNALHEIPYGEVWTVEAITARKALIAEDPALGLEWRVVESLPVHERIKLGDGDLEPLFETYRQSLRNLAACGIHTVCYNFMPLLDWTRTELAAPVVGGGTSLRFNMHEYVAFDVFMLEREGAADDVAPQTLARAKAWFEASTPADRERLLTAINAGLPGAYARYDVAGLREILGRYAGITRDDVRANYGRFLEAVVPVAEEAGMRLCVHPDDPPRPLFGLPRVVSNAEDIAFVLDAVPSPANGLTLCSGSLGANPANDVPAIAARFADKIHFAHLRNVAKDADGSFEEADHLAGDTDMVALVRVLMAEERRRRAEGRADAEIPMRPDHGHELLSDIGRGTHPGYPVIGRMRGLAELRGVMAAVAALDGDASAHRVPA</sequence>
<dbReference type="PANTHER" id="PTHR30387">
    <property type="entry name" value="MANNONATE DEHYDRATASE"/>
    <property type="match status" value="1"/>
</dbReference>
<dbReference type="Proteomes" id="UP000000321">
    <property type="component" value="Unassembled WGS sequence"/>
</dbReference>
<dbReference type="AlphaFoldDB" id="Q1YDP6"/>
<dbReference type="EMBL" id="AAPJ01000011">
    <property type="protein sequence ID" value="EAS48423.1"/>
    <property type="molecule type" value="Genomic_DNA"/>
</dbReference>
<keyword evidence="8 9" id="KW-0456">Lyase</keyword>
<dbReference type="PANTHER" id="PTHR30387:SF2">
    <property type="entry name" value="MANNONATE DEHYDRATASE"/>
    <property type="match status" value="1"/>
</dbReference>
<dbReference type="Gene3D" id="3.20.20.150">
    <property type="entry name" value="Divalent-metal-dependent TIM barrel enzymes"/>
    <property type="match status" value="1"/>
</dbReference>
<evidence type="ECO:0000256" key="9">
    <source>
        <dbReference type="HAMAP-Rule" id="MF_00106"/>
    </source>
</evidence>
<accession>Q1YDP6</accession>
<evidence type="ECO:0000313" key="10">
    <source>
        <dbReference type="EMBL" id="EAS48423.1"/>
    </source>
</evidence>
<evidence type="ECO:0000256" key="4">
    <source>
        <dbReference type="ARBA" id="ARBA00007389"/>
    </source>
</evidence>
<comment type="cofactor">
    <cofactor evidence="9">
        <name>Fe(2+)</name>
        <dbReference type="ChEBI" id="CHEBI:29033"/>
    </cofactor>
    <cofactor evidence="9">
        <name>Mn(2+)</name>
        <dbReference type="ChEBI" id="CHEBI:29035"/>
    </cofactor>
</comment>
<comment type="function">
    <text evidence="2 9">Catalyzes the dehydration of D-mannonate.</text>
</comment>
<comment type="catalytic activity">
    <reaction evidence="1 9">
        <text>D-mannonate = 2-dehydro-3-deoxy-D-gluconate + H2O</text>
        <dbReference type="Rhea" id="RHEA:20097"/>
        <dbReference type="ChEBI" id="CHEBI:15377"/>
        <dbReference type="ChEBI" id="CHEBI:17767"/>
        <dbReference type="ChEBI" id="CHEBI:57990"/>
        <dbReference type="EC" id="4.2.1.8"/>
    </reaction>
</comment>
<keyword evidence="6 9" id="KW-0408">Iron</keyword>
<evidence type="ECO:0000256" key="3">
    <source>
        <dbReference type="ARBA" id="ARBA00004892"/>
    </source>
</evidence>
<dbReference type="InterPro" id="IPR036237">
    <property type="entry name" value="Xyl_isomerase-like_sf"/>
</dbReference>
<dbReference type="OrthoDB" id="9780250at2"/>
<dbReference type="BioCyc" id="AURANTIMONAS:SI859A1_00060-MONOMER"/>
<keyword evidence="7 9" id="KW-0464">Manganese</keyword>
<dbReference type="NCBIfam" id="NF003027">
    <property type="entry name" value="PRK03906.1"/>
    <property type="match status" value="1"/>
</dbReference>
<organism evidence="10 11">
    <name type="scientific">Aurantimonas manganoxydans (strain ATCC BAA-1229 / DSM 21871 / SI85-9A1)</name>
    <dbReference type="NCBI Taxonomy" id="287752"/>
    <lineage>
        <taxon>Bacteria</taxon>
        <taxon>Pseudomonadati</taxon>
        <taxon>Pseudomonadota</taxon>
        <taxon>Alphaproteobacteria</taxon>
        <taxon>Hyphomicrobiales</taxon>
        <taxon>Aurantimonadaceae</taxon>
        <taxon>Aurantimonas</taxon>
    </lineage>
</organism>
<dbReference type="HAMAP" id="MF_00106">
    <property type="entry name" value="UxuA"/>
    <property type="match status" value="1"/>
</dbReference>
<dbReference type="GO" id="GO:0008927">
    <property type="term" value="F:mannonate dehydratase activity"/>
    <property type="evidence" value="ECO:0007669"/>
    <property type="project" value="UniProtKB-UniRule"/>
</dbReference>
<proteinExistence type="inferred from homology"/>
<evidence type="ECO:0000313" key="11">
    <source>
        <dbReference type="Proteomes" id="UP000000321"/>
    </source>
</evidence>
<dbReference type="Pfam" id="PF03786">
    <property type="entry name" value="UxuA"/>
    <property type="match status" value="1"/>
</dbReference>
<dbReference type="GO" id="GO:0008198">
    <property type="term" value="F:ferrous iron binding"/>
    <property type="evidence" value="ECO:0007669"/>
    <property type="project" value="TreeGrafter"/>
</dbReference>
<comment type="caution">
    <text evidence="10">The sequence shown here is derived from an EMBL/GenBank/DDBJ whole genome shotgun (WGS) entry which is preliminary data.</text>
</comment>
<evidence type="ECO:0000256" key="5">
    <source>
        <dbReference type="ARBA" id="ARBA00012927"/>
    </source>
</evidence>
<comment type="pathway">
    <text evidence="3 9">Carbohydrate metabolism; pentose and glucuronate interconversion.</text>
</comment>
<dbReference type="InterPro" id="IPR004628">
    <property type="entry name" value="Man_deHydtase"/>
</dbReference>
<evidence type="ECO:0000256" key="7">
    <source>
        <dbReference type="ARBA" id="ARBA00023211"/>
    </source>
</evidence>
<dbReference type="UniPathway" id="UPA00246"/>
<dbReference type="PIRSF" id="PIRSF016049">
    <property type="entry name" value="Man_dehyd"/>
    <property type="match status" value="1"/>
</dbReference>
<reference evidence="10 11" key="1">
    <citation type="journal article" date="2008" name="Appl. Environ. Microbiol.">
        <title>Genomic insights into Mn(II) oxidation by the marine alphaproteobacterium Aurantimonas sp. strain SI85-9A1.</title>
        <authorList>
            <person name="Dick G.J."/>
            <person name="Podell S."/>
            <person name="Johnson H.A."/>
            <person name="Rivera-Espinoza Y."/>
            <person name="Bernier-Latmani R."/>
            <person name="McCarthy J.K."/>
            <person name="Torpey J.W."/>
            <person name="Clement B.G."/>
            <person name="Gaasterland T."/>
            <person name="Tebo B.M."/>
        </authorList>
    </citation>
    <scope>NUCLEOTIDE SEQUENCE [LARGE SCALE GENOMIC DNA]</scope>
    <source>
        <strain evidence="10 11">SI85-9A1</strain>
    </source>
</reference>
<protein>
    <recommendedName>
        <fullName evidence="5 9">Mannonate dehydratase</fullName>
        <ecNumber evidence="5 9">4.2.1.8</ecNumber>
    </recommendedName>
    <alternativeName>
        <fullName evidence="9">D-mannonate hydro-lyase</fullName>
    </alternativeName>
</protein>
<dbReference type="NCBIfam" id="TIGR00695">
    <property type="entry name" value="uxuA"/>
    <property type="match status" value="1"/>
</dbReference>
<name>Q1YDP6_AURMS</name>
<evidence type="ECO:0000256" key="2">
    <source>
        <dbReference type="ARBA" id="ARBA00002713"/>
    </source>
</evidence>
<evidence type="ECO:0000256" key="6">
    <source>
        <dbReference type="ARBA" id="ARBA00023004"/>
    </source>
</evidence>
<evidence type="ECO:0000256" key="8">
    <source>
        <dbReference type="ARBA" id="ARBA00023239"/>
    </source>
</evidence>
<dbReference type="HOGENOM" id="CLU_058621_2_0_5"/>
<keyword evidence="11" id="KW-1185">Reference proteome</keyword>
<dbReference type="SUPFAM" id="SSF51658">
    <property type="entry name" value="Xylose isomerase-like"/>
    <property type="match status" value="1"/>
</dbReference>
<comment type="similarity">
    <text evidence="4 9">Belongs to the mannonate dehydratase family.</text>
</comment>